<protein>
    <submittedName>
        <fullName evidence="3">Protein prune</fullName>
    </submittedName>
</protein>
<feature type="region of interest" description="Disordered" evidence="1">
    <location>
        <begin position="1"/>
        <end position="56"/>
    </location>
</feature>
<feature type="compositionally biased region" description="Basic and acidic residues" evidence="1">
    <location>
        <begin position="144"/>
        <end position="157"/>
    </location>
</feature>
<proteinExistence type="predicted"/>
<dbReference type="PANTHER" id="PTHR12112">
    <property type="entry name" value="BNIP - RELATED"/>
    <property type="match status" value="1"/>
</dbReference>
<feature type="compositionally biased region" description="Polar residues" evidence="1">
    <location>
        <begin position="39"/>
        <end position="56"/>
    </location>
</feature>
<dbReference type="Pfam" id="PF02833">
    <property type="entry name" value="DHHA2"/>
    <property type="match status" value="1"/>
</dbReference>
<feature type="non-terminal residue" evidence="3">
    <location>
        <position position="1"/>
    </location>
</feature>
<evidence type="ECO:0000259" key="2">
    <source>
        <dbReference type="Pfam" id="PF02833"/>
    </source>
</evidence>
<evidence type="ECO:0000256" key="1">
    <source>
        <dbReference type="SAM" id="MobiDB-lite"/>
    </source>
</evidence>
<dbReference type="InterPro" id="IPR038763">
    <property type="entry name" value="DHH_sf"/>
</dbReference>
<organism evidence="3">
    <name type="scientific">Anthurium amnicola</name>
    <dbReference type="NCBI Taxonomy" id="1678845"/>
    <lineage>
        <taxon>Eukaryota</taxon>
        <taxon>Viridiplantae</taxon>
        <taxon>Streptophyta</taxon>
        <taxon>Embryophyta</taxon>
        <taxon>Tracheophyta</taxon>
        <taxon>Spermatophyta</taxon>
        <taxon>Magnoliopsida</taxon>
        <taxon>Liliopsida</taxon>
        <taxon>Araceae</taxon>
        <taxon>Pothoideae</taxon>
        <taxon>Potheae</taxon>
        <taxon>Anthurium</taxon>
    </lineage>
</organism>
<feature type="compositionally biased region" description="Acidic residues" evidence="1">
    <location>
        <begin position="134"/>
        <end position="143"/>
    </location>
</feature>
<feature type="region of interest" description="Disordered" evidence="1">
    <location>
        <begin position="117"/>
        <end position="157"/>
    </location>
</feature>
<evidence type="ECO:0000313" key="3">
    <source>
        <dbReference type="EMBL" id="JAT50028.1"/>
    </source>
</evidence>
<feature type="domain" description="DHHA2" evidence="2">
    <location>
        <begin position="421"/>
        <end position="539"/>
    </location>
</feature>
<dbReference type="AlphaFoldDB" id="A0A1D1Y607"/>
<dbReference type="EMBL" id="GDJX01017908">
    <property type="protein sequence ID" value="JAT50028.1"/>
    <property type="molecule type" value="Transcribed_RNA"/>
</dbReference>
<dbReference type="SUPFAM" id="SSF64182">
    <property type="entry name" value="DHH phosphoesterases"/>
    <property type="match status" value="1"/>
</dbReference>
<dbReference type="InterPro" id="IPR038222">
    <property type="entry name" value="DHHA2_dom_sf"/>
</dbReference>
<gene>
    <name evidence="3" type="primary">Prune_1</name>
    <name evidence="3" type="ORF">g.77777</name>
</gene>
<dbReference type="GO" id="GO:0004309">
    <property type="term" value="F:exopolyphosphatase activity"/>
    <property type="evidence" value="ECO:0007669"/>
    <property type="project" value="TreeGrafter"/>
</dbReference>
<accession>A0A1D1Y607</accession>
<feature type="compositionally biased region" description="Polar residues" evidence="1">
    <location>
        <begin position="117"/>
        <end position="130"/>
    </location>
</feature>
<dbReference type="Gene3D" id="3.10.310.20">
    <property type="entry name" value="DHHA2 domain"/>
    <property type="match status" value="1"/>
</dbReference>
<name>A0A1D1Y607_9ARAE</name>
<reference evidence="3" key="1">
    <citation type="submission" date="2015-07" db="EMBL/GenBank/DDBJ databases">
        <title>Transcriptome Assembly of Anthurium amnicola.</title>
        <authorList>
            <person name="Suzuki J."/>
        </authorList>
    </citation>
    <scope>NUCLEOTIDE SEQUENCE</scope>
</reference>
<feature type="compositionally biased region" description="Basic residues" evidence="1">
    <location>
        <begin position="26"/>
        <end position="35"/>
    </location>
</feature>
<dbReference type="Gene3D" id="3.90.1640.10">
    <property type="entry name" value="inorganic pyrophosphatase (n-terminal core)"/>
    <property type="match status" value="1"/>
</dbReference>
<sequence length="607" mass="67792">SLSLPPPPNRMTTNPSSEKEKASCGTRRRDHRQLHGMRNGSNSSLQSQEPTFNHSEDLANSNLQSRSLSDIWEQESKQSDPVAGKKNCRKQNLHQQGEVMSILCPWQHRRNLMVNVSDNLKPNEGNSISKAGQGDEDVSDGPDEEVKSDRESEREDGAAKTYFGLSKISLPPSAASFYSGSGLGARIYDSNPEICRSVGRLNQFLEDGRKELNAGAPGKFLRVVIGQEASDVGSVVSTLLYAFYLHETREINDLCTLPVINMKKADLNMHCELKWLLTSCHVDQSSLVFVDEIDLSYYDLFGTLKVVLLNGLNLPSKQEGLKDAVVEIFNCKQDEFEYSSAEAITMDEGCTCCALIAAKFSETSPETLAGYGFSRLLLAGILLDTANLTTVQCTTKDKYMATLLLKGAGRFGCSGLYQILKYKMFDISDLKVRDILRRDFKKWTRVAGKPNRSGSRLTVSIIGMSTIGISVEQLLTHESSAAQEITLFLNSEKLRLLLVVSGYYDSRKSFKREILVCADTIALMQSFLHFFTANGKNLPLRPLNLDVGEELRAFEIDDKMTSRRTIERLLEEFSGTLRRTWRILPDAQHISTVNQVEPYMNDIGLEK</sequence>
<dbReference type="GO" id="GO:0005737">
    <property type="term" value="C:cytoplasm"/>
    <property type="evidence" value="ECO:0007669"/>
    <property type="project" value="InterPro"/>
</dbReference>
<dbReference type="InterPro" id="IPR004097">
    <property type="entry name" value="DHHA2"/>
</dbReference>
<dbReference type="PANTHER" id="PTHR12112:SF52">
    <property type="entry name" value="DHHA2 DOMAIN-CONTAINING PROTEIN"/>
    <property type="match status" value="1"/>
</dbReference>